<name>A0AA39UWH2_ACESA</name>
<evidence type="ECO:0000313" key="1">
    <source>
        <dbReference type="EMBL" id="KAK0574779.1"/>
    </source>
</evidence>
<dbReference type="Proteomes" id="UP001168877">
    <property type="component" value="Unassembled WGS sequence"/>
</dbReference>
<dbReference type="AlphaFoldDB" id="A0AA39UWH2"/>
<evidence type="ECO:0000313" key="2">
    <source>
        <dbReference type="Proteomes" id="UP001168877"/>
    </source>
</evidence>
<organism evidence="1 2">
    <name type="scientific">Acer saccharum</name>
    <name type="common">Sugar maple</name>
    <dbReference type="NCBI Taxonomy" id="4024"/>
    <lineage>
        <taxon>Eukaryota</taxon>
        <taxon>Viridiplantae</taxon>
        <taxon>Streptophyta</taxon>
        <taxon>Embryophyta</taxon>
        <taxon>Tracheophyta</taxon>
        <taxon>Spermatophyta</taxon>
        <taxon>Magnoliopsida</taxon>
        <taxon>eudicotyledons</taxon>
        <taxon>Gunneridae</taxon>
        <taxon>Pentapetalae</taxon>
        <taxon>rosids</taxon>
        <taxon>malvids</taxon>
        <taxon>Sapindales</taxon>
        <taxon>Sapindaceae</taxon>
        <taxon>Hippocastanoideae</taxon>
        <taxon>Acereae</taxon>
        <taxon>Acer</taxon>
    </lineage>
</organism>
<protein>
    <submittedName>
        <fullName evidence="1">Uncharacterized protein</fullName>
    </submittedName>
</protein>
<dbReference type="EMBL" id="JAUESC010000387">
    <property type="protein sequence ID" value="KAK0574779.1"/>
    <property type="molecule type" value="Genomic_DNA"/>
</dbReference>
<proteinExistence type="predicted"/>
<comment type="caution">
    <text evidence="1">The sequence shown here is derived from an EMBL/GenBank/DDBJ whole genome shotgun (WGS) entry which is preliminary data.</text>
</comment>
<keyword evidence="2" id="KW-1185">Reference proteome</keyword>
<gene>
    <name evidence="1" type="ORF">LWI29_028905</name>
</gene>
<reference evidence="1" key="1">
    <citation type="journal article" date="2022" name="Plant J.">
        <title>Strategies of tolerance reflected in two North American maple genomes.</title>
        <authorList>
            <person name="McEvoy S.L."/>
            <person name="Sezen U.U."/>
            <person name="Trouern-Trend A."/>
            <person name="McMahon S.M."/>
            <person name="Schaberg P.G."/>
            <person name="Yang J."/>
            <person name="Wegrzyn J.L."/>
            <person name="Swenson N.G."/>
        </authorList>
    </citation>
    <scope>NUCLEOTIDE SEQUENCE</scope>
    <source>
        <strain evidence="1">NS2018</strain>
    </source>
</reference>
<reference evidence="1" key="2">
    <citation type="submission" date="2023-06" db="EMBL/GenBank/DDBJ databases">
        <authorList>
            <person name="Swenson N.G."/>
            <person name="Wegrzyn J.L."/>
            <person name="Mcevoy S.L."/>
        </authorList>
    </citation>
    <scope>NUCLEOTIDE SEQUENCE</scope>
    <source>
        <strain evidence="1">NS2018</strain>
        <tissue evidence="1">Leaf</tissue>
    </source>
</reference>
<accession>A0AA39UWH2</accession>
<sequence>MATDESKNGLSDFIWSRSLSGNDMVVVVTVVEEMQWTVWWSLKAADAAVRVGVIWLLLIGSLSSTIKPSETTKSKLIYEDYSNTGS</sequence>